<evidence type="ECO:0000313" key="4">
    <source>
        <dbReference type="Proteomes" id="UP000694408"/>
    </source>
</evidence>
<dbReference type="Pfam" id="PF11510">
    <property type="entry name" value="FA_FANCE"/>
    <property type="match status" value="1"/>
</dbReference>
<dbReference type="PANTHER" id="PTHR32094:SF5">
    <property type="entry name" value="FANCONI ANEMIA GROUP E PROTEIN"/>
    <property type="match status" value="1"/>
</dbReference>
<dbReference type="GO" id="GO:0043240">
    <property type="term" value="C:Fanconi anaemia nuclear complex"/>
    <property type="evidence" value="ECO:0007669"/>
    <property type="project" value="InterPro"/>
</dbReference>
<organism evidence="3 4">
    <name type="scientific">Junco hyemalis</name>
    <name type="common">Dark-eyed junco</name>
    <dbReference type="NCBI Taxonomy" id="40217"/>
    <lineage>
        <taxon>Eukaryota</taxon>
        <taxon>Metazoa</taxon>
        <taxon>Chordata</taxon>
        <taxon>Craniata</taxon>
        <taxon>Vertebrata</taxon>
        <taxon>Euteleostomi</taxon>
        <taxon>Archelosauria</taxon>
        <taxon>Archosauria</taxon>
        <taxon>Dinosauria</taxon>
        <taxon>Saurischia</taxon>
        <taxon>Theropoda</taxon>
        <taxon>Coelurosauria</taxon>
        <taxon>Aves</taxon>
        <taxon>Neognathae</taxon>
        <taxon>Neoaves</taxon>
        <taxon>Telluraves</taxon>
        <taxon>Australaves</taxon>
        <taxon>Passeriformes</taxon>
        <taxon>Passerellidae</taxon>
        <taxon>Junco</taxon>
    </lineage>
</organism>
<feature type="compositionally biased region" description="Acidic residues" evidence="1">
    <location>
        <begin position="196"/>
        <end position="206"/>
    </location>
</feature>
<dbReference type="InterPro" id="IPR021025">
    <property type="entry name" value="Fanconi_anaemia_gr_E_prot_C"/>
</dbReference>
<dbReference type="InterPro" id="IPR039685">
    <property type="entry name" value="FANCE"/>
</dbReference>
<accession>A0A8C5NSS0</accession>
<protein>
    <submittedName>
        <fullName evidence="3">FA complementation group E</fullName>
    </submittedName>
</protein>
<reference evidence="3" key="2">
    <citation type="submission" date="2025-09" db="UniProtKB">
        <authorList>
            <consortium name="Ensembl"/>
        </authorList>
    </citation>
    <scope>IDENTIFICATION</scope>
</reference>
<dbReference type="Ensembl" id="ENSJHYT00000026834.1">
    <property type="protein sequence ID" value="ENSJHYP00000022245.1"/>
    <property type="gene ID" value="ENSJHYG00000016784.1"/>
</dbReference>
<evidence type="ECO:0000256" key="1">
    <source>
        <dbReference type="SAM" id="MobiDB-lite"/>
    </source>
</evidence>
<sequence length="460" mass="48686">MSSFARGPVAFPGAGPEAAPWGRGQRAERGGNGGAAAGTALSECAGTAPSVLGTDRGGPRLLLLPVLCQRNLFSLLLVVQDAVPRDCLHQLLQALEKDSHVDPWVQALGDLLQQGPSAQESSPHPTALSAGCQQQLKGLCQKIAQQKPERQGKLSWCFSKQAGAPDSVPQGGERKEVSEESLEVDSEREGKRLLEEVEEEMPEEPSGDASAQGTEKAAQDSSQQDAAGEPRRISQTELAAEVQSFVQVLTPLLQLLRGPAAVPNAPHAPVPPQLEGLCSFLQLSTCPEPSLVRFCSWLLPLSPALSHTSAAILAQQLFLRRVLALTQPPSRHLMAALMSFCSKYSHALCRVLVAAVLQGPGEGVQGCWELWLFGACLDGSSHLEAPARPQSSTFPLHCPCSQVLEVPLSEKLLPVLQAVLGRQVRSPPCPVGVLGDSSSAGARTHAPYLAPRWAPGRAGP</sequence>
<dbReference type="Gene3D" id="1.25.40.480">
    <property type="match status" value="1"/>
</dbReference>
<feature type="region of interest" description="Disordered" evidence="1">
    <location>
        <begin position="161"/>
        <end position="233"/>
    </location>
</feature>
<dbReference type="GO" id="GO:0036297">
    <property type="term" value="P:interstrand cross-link repair"/>
    <property type="evidence" value="ECO:0007669"/>
    <property type="project" value="InterPro"/>
</dbReference>
<keyword evidence="4" id="KW-1185">Reference proteome</keyword>
<dbReference type="Proteomes" id="UP000694408">
    <property type="component" value="Unplaced"/>
</dbReference>
<name>A0A8C5NSS0_JUNHY</name>
<proteinExistence type="predicted"/>
<feature type="compositionally biased region" description="Basic and acidic residues" evidence="1">
    <location>
        <begin position="185"/>
        <end position="195"/>
    </location>
</feature>
<dbReference type="AlphaFoldDB" id="A0A8C5NSS0"/>
<evidence type="ECO:0000259" key="2">
    <source>
        <dbReference type="Pfam" id="PF11510"/>
    </source>
</evidence>
<dbReference type="PANTHER" id="PTHR32094">
    <property type="entry name" value="FANCONI ANEMIA GROUP E PROTEIN"/>
    <property type="match status" value="1"/>
</dbReference>
<feature type="region of interest" description="Disordered" evidence="1">
    <location>
        <begin position="1"/>
        <end position="36"/>
    </location>
</feature>
<feature type="domain" description="Fanconi Anaemia group E protein C-terminal" evidence="2">
    <location>
        <begin position="267"/>
        <end position="434"/>
    </location>
</feature>
<evidence type="ECO:0000313" key="3">
    <source>
        <dbReference type="Ensembl" id="ENSJHYP00000022245.1"/>
    </source>
</evidence>
<reference evidence="3" key="1">
    <citation type="submission" date="2025-08" db="UniProtKB">
        <authorList>
            <consortium name="Ensembl"/>
        </authorList>
    </citation>
    <scope>IDENTIFICATION</scope>
</reference>